<organism evidence="1 2">
    <name type="scientific">Grantiella picta</name>
    <dbReference type="NCBI Taxonomy" id="266360"/>
    <lineage>
        <taxon>Eukaryota</taxon>
        <taxon>Metazoa</taxon>
        <taxon>Chordata</taxon>
        <taxon>Craniata</taxon>
        <taxon>Vertebrata</taxon>
        <taxon>Euteleostomi</taxon>
        <taxon>Archelosauria</taxon>
        <taxon>Archosauria</taxon>
        <taxon>Dinosauria</taxon>
        <taxon>Saurischia</taxon>
        <taxon>Theropoda</taxon>
        <taxon>Coelurosauria</taxon>
        <taxon>Aves</taxon>
        <taxon>Neognathae</taxon>
        <taxon>Neoaves</taxon>
        <taxon>Telluraves</taxon>
        <taxon>Australaves</taxon>
        <taxon>Passeriformes</taxon>
        <taxon>Meliphagoidea</taxon>
        <taxon>Meliphagidae</taxon>
        <taxon>Grantiella</taxon>
    </lineage>
</organism>
<dbReference type="EMBL" id="VZRM01006316">
    <property type="protein sequence ID" value="NWV40666.1"/>
    <property type="molecule type" value="Genomic_DNA"/>
</dbReference>
<dbReference type="Proteomes" id="UP000575029">
    <property type="component" value="Unassembled WGS sequence"/>
</dbReference>
<dbReference type="Pfam" id="PF00429">
    <property type="entry name" value="TLV_coat"/>
    <property type="match status" value="1"/>
</dbReference>
<evidence type="ECO:0000313" key="1">
    <source>
        <dbReference type="EMBL" id="NWV40666.1"/>
    </source>
</evidence>
<keyword evidence="2" id="KW-1185">Reference proteome</keyword>
<feature type="non-terminal residue" evidence="1">
    <location>
        <position position="1"/>
    </location>
</feature>
<comment type="caution">
    <text evidence="1">The sequence shown here is derived from an EMBL/GenBank/DDBJ whole genome shotgun (WGS) entry which is preliminary data.</text>
</comment>
<feature type="non-terminal residue" evidence="1">
    <location>
        <position position="79"/>
    </location>
</feature>
<dbReference type="AlphaFoldDB" id="A0A7K6ENX2"/>
<protein>
    <submittedName>
        <fullName evidence="1">ENV2 protein</fullName>
    </submittedName>
</protein>
<gene>
    <name evidence="1" type="primary">Fv4_0</name>
    <name evidence="1" type="ORF">GRAPIC_R15669</name>
</gene>
<dbReference type="InterPro" id="IPR018154">
    <property type="entry name" value="TLV/ENV_coat_polyprotein"/>
</dbReference>
<accession>A0A7K6ENX2</accession>
<proteinExistence type="predicted"/>
<name>A0A7K6ENX2_9PASS</name>
<reference evidence="1 2" key="1">
    <citation type="submission" date="2019-09" db="EMBL/GenBank/DDBJ databases">
        <title>Bird 10,000 Genomes (B10K) Project - Family phase.</title>
        <authorList>
            <person name="Zhang G."/>
        </authorList>
    </citation>
    <scope>NUCLEOTIDE SEQUENCE [LARGE SCALE GENOMIC DNA]</scope>
    <source>
        <strain evidence="1">B10K-DU-029-50</strain>
        <tissue evidence="1">Heart</tissue>
    </source>
</reference>
<sequence>TDKLWRFMVASYNVLNKTHPELTDHCWLCYNTRPHFYEAVGTIKKARRINGSNPAQCLWKRTRPGNTLAQISGEGRCVG</sequence>
<evidence type="ECO:0000313" key="2">
    <source>
        <dbReference type="Proteomes" id="UP000575029"/>
    </source>
</evidence>